<dbReference type="GO" id="GO:0005669">
    <property type="term" value="C:transcription factor TFIID complex"/>
    <property type="evidence" value="ECO:0007669"/>
    <property type="project" value="TreeGrafter"/>
</dbReference>
<dbReference type="PANTHER" id="PTHR11380">
    <property type="entry name" value="TRANSCRIPTION INITIATION FACTOR TFIID/SUPT3-RELATED"/>
    <property type="match status" value="1"/>
</dbReference>
<dbReference type="InterPro" id="IPR003195">
    <property type="entry name" value="TFIID_TAF13"/>
</dbReference>
<evidence type="ECO:0000256" key="3">
    <source>
        <dbReference type="ARBA" id="ARBA00023163"/>
    </source>
</evidence>
<reference evidence="8" key="1">
    <citation type="journal article" date="2020" name="Stud. Mycol.">
        <title>101 Dothideomycetes genomes: a test case for predicting lifestyles and emergence of pathogens.</title>
        <authorList>
            <person name="Haridas S."/>
            <person name="Albert R."/>
            <person name="Binder M."/>
            <person name="Bloem J."/>
            <person name="Labutti K."/>
            <person name="Salamov A."/>
            <person name="Andreopoulos B."/>
            <person name="Baker S."/>
            <person name="Barry K."/>
            <person name="Bills G."/>
            <person name="Bluhm B."/>
            <person name="Cannon C."/>
            <person name="Castanera R."/>
            <person name="Culley D."/>
            <person name="Daum C."/>
            <person name="Ezra D."/>
            <person name="Gonzalez J."/>
            <person name="Henrissat B."/>
            <person name="Kuo A."/>
            <person name="Liang C."/>
            <person name="Lipzen A."/>
            <person name="Lutzoni F."/>
            <person name="Magnuson J."/>
            <person name="Mondo S."/>
            <person name="Nolan M."/>
            <person name="Ohm R."/>
            <person name="Pangilinan J."/>
            <person name="Park H.-J."/>
            <person name="Ramirez L."/>
            <person name="Alfaro M."/>
            <person name="Sun H."/>
            <person name="Tritt A."/>
            <person name="Yoshinaga Y."/>
            <person name="Zwiers L.-H."/>
            <person name="Turgeon B."/>
            <person name="Goodwin S."/>
            <person name="Spatafora J."/>
            <person name="Crous P."/>
            <person name="Grigoriev I."/>
        </authorList>
    </citation>
    <scope>NUCLEOTIDE SEQUENCE</scope>
    <source>
        <strain evidence="8">CBS 115976</strain>
    </source>
</reference>
<organism evidence="8 9">
    <name type="scientific">Microthyrium microscopicum</name>
    <dbReference type="NCBI Taxonomy" id="703497"/>
    <lineage>
        <taxon>Eukaryota</taxon>
        <taxon>Fungi</taxon>
        <taxon>Dikarya</taxon>
        <taxon>Ascomycota</taxon>
        <taxon>Pezizomycotina</taxon>
        <taxon>Dothideomycetes</taxon>
        <taxon>Dothideomycetes incertae sedis</taxon>
        <taxon>Microthyriales</taxon>
        <taxon>Microthyriaceae</taxon>
        <taxon>Microthyrium</taxon>
    </lineage>
</organism>
<feature type="region of interest" description="Disordered" evidence="7">
    <location>
        <begin position="110"/>
        <end position="181"/>
    </location>
</feature>
<evidence type="ECO:0000256" key="7">
    <source>
        <dbReference type="SAM" id="MobiDB-lite"/>
    </source>
</evidence>
<dbReference type="InterPro" id="IPR009072">
    <property type="entry name" value="Histone-fold"/>
</dbReference>
<dbReference type="EMBL" id="MU004240">
    <property type="protein sequence ID" value="KAF2665693.1"/>
    <property type="molecule type" value="Genomic_DNA"/>
</dbReference>
<feature type="compositionally biased region" description="Polar residues" evidence="7">
    <location>
        <begin position="158"/>
        <end position="167"/>
    </location>
</feature>
<evidence type="ECO:0000256" key="4">
    <source>
        <dbReference type="ARBA" id="ARBA00023242"/>
    </source>
</evidence>
<dbReference type="PANTHER" id="PTHR11380:SF5">
    <property type="entry name" value="TRANSCRIPTION INITIATION FACTOR TFIID SUBUNIT 13"/>
    <property type="match status" value="1"/>
</dbReference>
<evidence type="ECO:0000256" key="2">
    <source>
        <dbReference type="ARBA" id="ARBA00023015"/>
    </source>
</evidence>
<dbReference type="Pfam" id="PF02269">
    <property type="entry name" value="TFIID-18kDa"/>
    <property type="match status" value="1"/>
</dbReference>
<dbReference type="OrthoDB" id="10266074at2759"/>
<evidence type="ECO:0000256" key="5">
    <source>
        <dbReference type="ARBA" id="ARBA00038392"/>
    </source>
</evidence>
<accession>A0A6A6U359</accession>
<keyword evidence="3" id="KW-0804">Transcription</keyword>
<keyword evidence="9" id="KW-1185">Reference proteome</keyword>
<dbReference type="GO" id="GO:0046982">
    <property type="term" value="F:protein heterodimerization activity"/>
    <property type="evidence" value="ECO:0007669"/>
    <property type="project" value="InterPro"/>
</dbReference>
<dbReference type="Gene3D" id="1.10.20.10">
    <property type="entry name" value="Histone, subunit A"/>
    <property type="match status" value="1"/>
</dbReference>
<evidence type="ECO:0000256" key="6">
    <source>
        <dbReference type="ARBA" id="ARBA00040136"/>
    </source>
</evidence>
<dbReference type="SUPFAM" id="SSF47113">
    <property type="entry name" value="Histone-fold"/>
    <property type="match status" value="1"/>
</dbReference>
<proteinExistence type="inferred from homology"/>
<dbReference type="GO" id="GO:0051123">
    <property type="term" value="P:RNA polymerase II preinitiation complex assembly"/>
    <property type="evidence" value="ECO:0007669"/>
    <property type="project" value="TreeGrafter"/>
</dbReference>
<protein>
    <recommendedName>
        <fullName evidence="6">Transcription initiation factor TFIID subunit 13</fullName>
    </recommendedName>
</protein>
<name>A0A6A6U359_9PEZI</name>
<comment type="subcellular location">
    <subcellularLocation>
        <location evidence="1">Nucleus</location>
    </subcellularLocation>
</comment>
<keyword evidence="2" id="KW-0805">Transcription regulation</keyword>
<comment type="similarity">
    <text evidence="5">Belongs to the TAF13 family.</text>
</comment>
<dbReference type="AlphaFoldDB" id="A0A6A6U359"/>
<sequence length="181" mass="19916">MPGMEPRMRPRIPGPQFNTQDLSVFLTGFGDDMNPLPSTIRILDEIATDYVIEMCHEAEMHARYAGRAKIKVDDFNFALRHDSVKLGRSTELLNTDKHLKAQRRQFELPPEALATKKVMDDDAGGKGAGKGGKGRKRARIEVGEDDIDVNGMDDVLSNDGSQKSSNSKRVKSEAGSQVSAT</sequence>
<evidence type="ECO:0000313" key="9">
    <source>
        <dbReference type="Proteomes" id="UP000799302"/>
    </source>
</evidence>
<keyword evidence="4" id="KW-0539">Nucleus</keyword>
<gene>
    <name evidence="8" type="ORF">BT63DRAFT_482607</name>
</gene>
<evidence type="ECO:0000313" key="8">
    <source>
        <dbReference type="EMBL" id="KAF2665693.1"/>
    </source>
</evidence>
<evidence type="ECO:0000256" key="1">
    <source>
        <dbReference type="ARBA" id="ARBA00004123"/>
    </source>
</evidence>
<dbReference type="Proteomes" id="UP000799302">
    <property type="component" value="Unassembled WGS sequence"/>
</dbReference>